<proteinExistence type="predicted"/>
<evidence type="ECO:0000313" key="2">
    <source>
        <dbReference type="EMBL" id="KAF2443766.1"/>
    </source>
</evidence>
<sequence>MHQPISLVHTGTQDGYHRFPLDPPIVKHWRCDLTALSHSYNLYFVACNDELYIYSPSFPSQDLGDPVILTVPSLGRQTPPGIDITDPHSVTRICVEYLGNTEVLLVTCDDGDVVGFKVREIDRAIIYQRDSPGRDNTDVAHEFRCFEHFNVDCSAWGLAVHRNARLIAISANTHLVKVKAYGLSLPDDGENDFPFPRNRNRSITLRAQTNIPAVSFDNTGGDPTGRWLCSSSIDGLTHLWDLSRPNQPARVIAVGHCASVSNAPDLRVLLGFTIEGPSIPESCKCSNRNSLPHAAWAAMFIDPRSCRHADSLSDACGVEVDTQGSVSSRGSYFWDITDETNRFAARRKSPIPTVPAVETTDGDQSASSEGSGQMSTDNESDDSVLHTFPTAAVEAPEQTIAETQQEQPIEGEEEPGTDLFAIPYSSPENQASLPPPLPSPGPAASDEESQSDSEDDTSTSGDYTADMRLSWSKKPYCAFITSNHHKEHSAELSTHQPRPMIIVTKEEIYLFQRVLDATTTPSLPVLTMRSPLYRHLPGAYTSPLSVYHRQCFNAQIPELGVFIIGSPAGRVGIFRLTRTRYLSEHSKEIFGFRLDHLLPLSKDKEAKYIVDDQWERQLVGLAVGPVQGMLDAGDGEEERDVGMRRWRLMLYYHDHTVHSYELGKYGGAGETRVDELMV</sequence>
<dbReference type="Gene3D" id="2.130.10.10">
    <property type="entry name" value="YVTN repeat-like/Quinoprotein amine dehydrogenase"/>
    <property type="match status" value="1"/>
</dbReference>
<dbReference type="EMBL" id="MU001502">
    <property type="protein sequence ID" value="KAF2443766.1"/>
    <property type="molecule type" value="Genomic_DNA"/>
</dbReference>
<feature type="compositionally biased region" description="Acidic residues" evidence="1">
    <location>
        <begin position="445"/>
        <end position="457"/>
    </location>
</feature>
<dbReference type="AlphaFoldDB" id="A0A9P4UB57"/>
<feature type="compositionally biased region" description="Polar residues" evidence="1">
    <location>
        <begin position="362"/>
        <end position="377"/>
    </location>
</feature>
<reference evidence="2" key="1">
    <citation type="journal article" date="2020" name="Stud. Mycol.">
        <title>101 Dothideomycetes genomes: a test case for predicting lifestyles and emergence of pathogens.</title>
        <authorList>
            <person name="Haridas S."/>
            <person name="Albert R."/>
            <person name="Binder M."/>
            <person name="Bloem J."/>
            <person name="Labutti K."/>
            <person name="Salamov A."/>
            <person name="Andreopoulos B."/>
            <person name="Baker S."/>
            <person name="Barry K."/>
            <person name="Bills G."/>
            <person name="Bluhm B."/>
            <person name="Cannon C."/>
            <person name="Castanera R."/>
            <person name="Culley D."/>
            <person name="Daum C."/>
            <person name="Ezra D."/>
            <person name="Gonzalez J."/>
            <person name="Henrissat B."/>
            <person name="Kuo A."/>
            <person name="Liang C."/>
            <person name="Lipzen A."/>
            <person name="Lutzoni F."/>
            <person name="Magnuson J."/>
            <person name="Mondo S."/>
            <person name="Nolan M."/>
            <person name="Ohm R."/>
            <person name="Pangilinan J."/>
            <person name="Park H.-J."/>
            <person name="Ramirez L."/>
            <person name="Alfaro M."/>
            <person name="Sun H."/>
            <person name="Tritt A."/>
            <person name="Yoshinaga Y."/>
            <person name="Zwiers L.-H."/>
            <person name="Turgeon B."/>
            <person name="Goodwin S."/>
            <person name="Spatafora J."/>
            <person name="Crous P."/>
            <person name="Grigoriev I."/>
        </authorList>
    </citation>
    <scope>NUCLEOTIDE SEQUENCE</scope>
    <source>
        <strain evidence="2">CBS 690.94</strain>
    </source>
</reference>
<dbReference type="InterPro" id="IPR014839">
    <property type="entry name" value="Crt10"/>
</dbReference>
<dbReference type="SUPFAM" id="SSF50978">
    <property type="entry name" value="WD40 repeat-like"/>
    <property type="match status" value="1"/>
</dbReference>
<dbReference type="InterPro" id="IPR036322">
    <property type="entry name" value="WD40_repeat_dom_sf"/>
</dbReference>
<dbReference type="OrthoDB" id="5591786at2759"/>
<evidence type="ECO:0000256" key="1">
    <source>
        <dbReference type="SAM" id="MobiDB-lite"/>
    </source>
</evidence>
<comment type="caution">
    <text evidence="2">The sequence shown here is derived from an EMBL/GenBank/DDBJ whole genome shotgun (WGS) entry which is preliminary data.</text>
</comment>
<evidence type="ECO:0008006" key="4">
    <source>
        <dbReference type="Google" id="ProtNLM"/>
    </source>
</evidence>
<organism evidence="2 3">
    <name type="scientific">Karstenula rhodostoma CBS 690.94</name>
    <dbReference type="NCBI Taxonomy" id="1392251"/>
    <lineage>
        <taxon>Eukaryota</taxon>
        <taxon>Fungi</taxon>
        <taxon>Dikarya</taxon>
        <taxon>Ascomycota</taxon>
        <taxon>Pezizomycotina</taxon>
        <taxon>Dothideomycetes</taxon>
        <taxon>Pleosporomycetidae</taxon>
        <taxon>Pleosporales</taxon>
        <taxon>Massarineae</taxon>
        <taxon>Didymosphaeriaceae</taxon>
        <taxon>Karstenula</taxon>
    </lineage>
</organism>
<dbReference type="Proteomes" id="UP000799764">
    <property type="component" value="Unassembled WGS sequence"/>
</dbReference>
<dbReference type="InterPro" id="IPR015943">
    <property type="entry name" value="WD40/YVTN_repeat-like_dom_sf"/>
</dbReference>
<gene>
    <name evidence="2" type="ORF">P171DRAFT_432940</name>
</gene>
<protein>
    <recommendedName>
        <fullName evidence="4">WD40 repeat-like protein</fullName>
    </recommendedName>
</protein>
<feature type="region of interest" description="Disordered" evidence="1">
    <location>
        <begin position="345"/>
        <end position="464"/>
    </location>
</feature>
<accession>A0A9P4UB57</accession>
<name>A0A9P4UB57_9PLEO</name>
<evidence type="ECO:0000313" key="3">
    <source>
        <dbReference type="Proteomes" id="UP000799764"/>
    </source>
</evidence>
<dbReference type="Pfam" id="PF08728">
    <property type="entry name" value="CRT10"/>
    <property type="match status" value="1"/>
</dbReference>
<keyword evidence="3" id="KW-1185">Reference proteome</keyword>